<proteinExistence type="predicted"/>
<gene>
    <name evidence="1" type="ORF">RchiOBHm_Chr6g0292431</name>
</gene>
<accession>A0A2P6PWD0</accession>
<dbReference type="OMA" id="HVRWPER"/>
<protein>
    <submittedName>
        <fullName evidence="1">Uncharacterized protein</fullName>
    </submittedName>
</protein>
<dbReference type="OrthoDB" id="1077311at2759"/>
<organism evidence="1 2">
    <name type="scientific">Rosa chinensis</name>
    <name type="common">China rose</name>
    <dbReference type="NCBI Taxonomy" id="74649"/>
    <lineage>
        <taxon>Eukaryota</taxon>
        <taxon>Viridiplantae</taxon>
        <taxon>Streptophyta</taxon>
        <taxon>Embryophyta</taxon>
        <taxon>Tracheophyta</taxon>
        <taxon>Spermatophyta</taxon>
        <taxon>Magnoliopsida</taxon>
        <taxon>eudicotyledons</taxon>
        <taxon>Gunneridae</taxon>
        <taxon>Pentapetalae</taxon>
        <taxon>rosids</taxon>
        <taxon>fabids</taxon>
        <taxon>Rosales</taxon>
        <taxon>Rosaceae</taxon>
        <taxon>Rosoideae</taxon>
        <taxon>Rosoideae incertae sedis</taxon>
        <taxon>Rosa</taxon>
    </lineage>
</organism>
<evidence type="ECO:0000313" key="2">
    <source>
        <dbReference type="Proteomes" id="UP000238479"/>
    </source>
</evidence>
<name>A0A2P6PWD0_ROSCH</name>
<comment type="caution">
    <text evidence="1">The sequence shown here is derived from an EMBL/GenBank/DDBJ whole genome shotgun (WGS) entry which is preliminary data.</text>
</comment>
<dbReference type="Gramene" id="PRQ26242">
    <property type="protein sequence ID" value="PRQ26242"/>
    <property type="gene ID" value="RchiOBHm_Chr6g0292431"/>
</dbReference>
<dbReference type="EMBL" id="PDCK01000044">
    <property type="protein sequence ID" value="PRQ26242.1"/>
    <property type="molecule type" value="Genomic_DNA"/>
</dbReference>
<sequence>MTQSYYSCFGMERNMELVMKKQGQANVDVSPFLLFEDSGDSEAAAEVVFDVPLAEDDAESCSYDSADISSADELIVNGEDDEDDHGVREYRSYVDDHEEEEEEEEVMSSVYQRCGHQLKSTVSVDSTKEFEMLNEVEKSKLFWETCLAS</sequence>
<keyword evidence="2" id="KW-1185">Reference proteome</keyword>
<dbReference type="Proteomes" id="UP000238479">
    <property type="component" value="Chromosome 6"/>
</dbReference>
<dbReference type="AlphaFoldDB" id="A0A2P6PWD0"/>
<reference evidence="1 2" key="1">
    <citation type="journal article" date="2018" name="Nat. Genet.">
        <title>The Rosa genome provides new insights in the design of modern roses.</title>
        <authorList>
            <person name="Bendahmane M."/>
        </authorList>
    </citation>
    <scope>NUCLEOTIDE SEQUENCE [LARGE SCALE GENOMIC DNA]</scope>
    <source>
        <strain evidence="2">cv. Old Blush</strain>
    </source>
</reference>
<dbReference type="PANTHER" id="PTHR35726:SF4">
    <property type="entry name" value="GLUTAMIC ACID-RICH PROTEIN-LIKE"/>
    <property type="match status" value="1"/>
</dbReference>
<dbReference type="PANTHER" id="PTHR35726">
    <property type="entry name" value="GLUTAMIC ACID-RICH PROTEIN-LIKE"/>
    <property type="match status" value="1"/>
</dbReference>
<evidence type="ECO:0000313" key="1">
    <source>
        <dbReference type="EMBL" id="PRQ26242.1"/>
    </source>
</evidence>